<keyword evidence="1" id="KW-0472">Membrane</keyword>
<feature type="transmembrane region" description="Helical" evidence="1">
    <location>
        <begin position="20"/>
        <end position="40"/>
    </location>
</feature>
<keyword evidence="1" id="KW-1133">Transmembrane helix</keyword>
<dbReference type="EMBL" id="BMAO01037768">
    <property type="protein sequence ID" value="GFR20030.1"/>
    <property type="molecule type" value="Genomic_DNA"/>
</dbReference>
<evidence type="ECO:0000313" key="2">
    <source>
        <dbReference type="EMBL" id="GFR20030.1"/>
    </source>
</evidence>
<keyword evidence="1" id="KW-0812">Transmembrane</keyword>
<evidence type="ECO:0000313" key="3">
    <source>
        <dbReference type="Proteomes" id="UP000887116"/>
    </source>
</evidence>
<proteinExistence type="predicted"/>
<protein>
    <submittedName>
        <fullName evidence="2">Uncharacterized protein</fullName>
    </submittedName>
</protein>
<dbReference type="AlphaFoldDB" id="A0A8X6HDJ6"/>
<gene>
    <name evidence="2" type="ORF">TNCT_405851</name>
</gene>
<keyword evidence="3" id="KW-1185">Reference proteome</keyword>
<accession>A0A8X6HDJ6</accession>
<reference evidence="2" key="1">
    <citation type="submission" date="2020-07" db="EMBL/GenBank/DDBJ databases">
        <title>Multicomponent nature underlies the extraordinary mechanical properties of spider dragline silk.</title>
        <authorList>
            <person name="Kono N."/>
            <person name="Nakamura H."/>
            <person name="Mori M."/>
            <person name="Yoshida Y."/>
            <person name="Ohtoshi R."/>
            <person name="Malay A.D."/>
            <person name="Moran D.A.P."/>
            <person name="Tomita M."/>
            <person name="Numata K."/>
            <person name="Arakawa K."/>
        </authorList>
    </citation>
    <scope>NUCLEOTIDE SEQUENCE</scope>
</reference>
<evidence type="ECO:0000256" key="1">
    <source>
        <dbReference type="SAM" id="Phobius"/>
    </source>
</evidence>
<name>A0A8X6HDJ6_TRICU</name>
<organism evidence="2 3">
    <name type="scientific">Trichonephila clavata</name>
    <name type="common">Joro spider</name>
    <name type="synonym">Nephila clavata</name>
    <dbReference type="NCBI Taxonomy" id="2740835"/>
    <lineage>
        <taxon>Eukaryota</taxon>
        <taxon>Metazoa</taxon>
        <taxon>Ecdysozoa</taxon>
        <taxon>Arthropoda</taxon>
        <taxon>Chelicerata</taxon>
        <taxon>Arachnida</taxon>
        <taxon>Araneae</taxon>
        <taxon>Araneomorphae</taxon>
        <taxon>Entelegynae</taxon>
        <taxon>Araneoidea</taxon>
        <taxon>Nephilidae</taxon>
        <taxon>Trichonephila</taxon>
    </lineage>
</organism>
<dbReference type="Proteomes" id="UP000887116">
    <property type="component" value="Unassembled WGS sequence"/>
</dbReference>
<sequence length="156" mass="18055">MFHMGHLNSIIGAIFKTHRTLWEFPASDSFIFTIFLHFLYSIRLRVIRAGYEMVFNLTQKNSSCQSSTQTSVSSFGMQVAIITSFLQLKRNVALPTWITFFIITETGAANEIHESMKLRLQLYHSETAEERWPSGFFLGSMMTLTVKSYKRCGRHR</sequence>
<comment type="caution">
    <text evidence="2">The sequence shown here is derived from an EMBL/GenBank/DDBJ whole genome shotgun (WGS) entry which is preliminary data.</text>
</comment>